<gene>
    <name evidence="1" type="ORF">VVD49_19430</name>
</gene>
<dbReference type="Proteomes" id="UP001331561">
    <property type="component" value="Unassembled WGS sequence"/>
</dbReference>
<dbReference type="InterPro" id="IPR029058">
    <property type="entry name" value="AB_hydrolase_fold"/>
</dbReference>
<dbReference type="Gene3D" id="3.40.50.1820">
    <property type="entry name" value="alpha/beta hydrolase"/>
    <property type="match status" value="1"/>
</dbReference>
<dbReference type="RefSeq" id="WP_327600888.1">
    <property type="nucleotide sequence ID" value="NZ_JAYXHS010000004.1"/>
</dbReference>
<dbReference type="SUPFAM" id="SSF53474">
    <property type="entry name" value="alpha/beta-Hydrolases"/>
    <property type="match status" value="1"/>
</dbReference>
<evidence type="ECO:0000313" key="1">
    <source>
        <dbReference type="EMBL" id="MEC5387914.1"/>
    </source>
</evidence>
<accession>A0ABU6K8L5</accession>
<evidence type="ECO:0008006" key="3">
    <source>
        <dbReference type="Google" id="ProtNLM"/>
    </source>
</evidence>
<sequence length="409" mass="44211">MNTLSIAETLKYANLQMAAEALYDSDATVPGVVLMPGKPFAGSIDPKVLMTGNEHTSKFTEVGAKEFSDLWEVVEHKSNTTTGFSGTLFRNRVTGDLVMSIRSTEFIDDVVRDNEATNAMELKATSWALGQLSDMEAWYQHLRRDLGLGNQKIDITGYSLGGYVAAEFNLLHQDEVVAGKIGKVVTFNGAGVGSIDGLASLKGAAGQQKVKDMLTWFTARRSNDADLGAGTLNLFNTDTGKAAYASLRAAERQLAPEATSAQMGSALNAAVDAYFASPPDSGMSQAWQDDRTLLQTAVARAVHLRAYREEVGKLSSGLAAPLDTPAKIPDASIEQERINYQLAVVATSNQFHLAPRGFWQQAFQLVLQGTVQLEPAAINDNLYYVKLIIRIRSGEINRSALLRCAPIDA</sequence>
<organism evidence="1 2">
    <name type="scientific">Uliginosibacterium silvisoli</name>
    <dbReference type="NCBI Taxonomy" id="3114758"/>
    <lineage>
        <taxon>Bacteria</taxon>
        <taxon>Pseudomonadati</taxon>
        <taxon>Pseudomonadota</taxon>
        <taxon>Betaproteobacteria</taxon>
        <taxon>Rhodocyclales</taxon>
        <taxon>Zoogloeaceae</taxon>
        <taxon>Uliginosibacterium</taxon>
    </lineage>
</organism>
<name>A0ABU6K8L5_9RHOO</name>
<protein>
    <recommendedName>
        <fullName evidence="3">DUF2974 domain-containing protein</fullName>
    </recommendedName>
</protein>
<keyword evidence="2" id="KW-1185">Reference proteome</keyword>
<proteinExistence type="predicted"/>
<evidence type="ECO:0000313" key="2">
    <source>
        <dbReference type="Proteomes" id="UP001331561"/>
    </source>
</evidence>
<reference evidence="1 2" key="1">
    <citation type="submission" date="2024-01" db="EMBL/GenBank/DDBJ databases">
        <title>Uliginosibacterium soil sp. nov.</title>
        <authorList>
            <person name="Lv Y."/>
        </authorList>
    </citation>
    <scope>NUCLEOTIDE SEQUENCE [LARGE SCALE GENOMIC DNA]</scope>
    <source>
        <strain evidence="1 2">H3</strain>
    </source>
</reference>
<dbReference type="EMBL" id="JAYXHS010000004">
    <property type="protein sequence ID" value="MEC5387914.1"/>
    <property type="molecule type" value="Genomic_DNA"/>
</dbReference>
<comment type="caution">
    <text evidence="1">The sequence shown here is derived from an EMBL/GenBank/DDBJ whole genome shotgun (WGS) entry which is preliminary data.</text>
</comment>